<keyword evidence="6" id="KW-0592">Phosphate transport</keyword>
<keyword evidence="4 5" id="KW-0472">Membrane</keyword>
<dbReference type="InterPro" id="IPR000515">
    <property type="entry name" value="MetI-like"/>
</dbReference>
<keyword evidence="5" id="KW-0813">Transport</keyword>
<feature type="transmembrane region" description="Helical" evidence="5">
    <location>
        <begin position="119"/>
        <end position="142"/>
    </location>
</feature>
<comment type="similarity">
    <text evidence="6">Belongs to the binding-protein-dependent transport system permease family. CysTW subfamily.</text>
</comment>
<dbReference type="InterPro" id="IPR035906">
    <property type="entry name" value="MetI-like_sf"/>
</dbReference>
<dbReference type="GO" id="GO:0005315">
    <property type="term" value="F:phosphate transmembrane transporter activity"/>
    <property type="evidence" value="ECO:0007669"/>
    <property type="project" value="InterPro"/>
</dbReference>
<proteinExistence type="inferred from homology"/>
<name>A0A7C5LAD5_CALS0</name>
<sequence length="306" mass="33277">MYTVFTSSLLRSVKKRQRNTKIVNSIFLLSSSVAFLTIIVIVGSLMFESTIFFSHVSLLEFLTGTEWTVLFSEKKFGVLPLLTATAITSAIALLVAVPAGLAIAVYLSEYARPSVRRVVKSVIELLAGVPTVVYGYFALYFISPNLLKALIPDIGIHSVLAVGLMIGVLVIPIVSSLSEDAIFSVPEDFRLAAYALGSRKIDVVFRIVLPAALSGIFASIILAFTRAMGETMIAAIAGGFRVVYSFDPRESMETMTAFIAQVATGDAPHGTVEYQSIFAVGLLLFIITMAFNLIAIAVVRRWQIRY</sequence>
<comment type="subcellular location">
    <subcellularLocation>
        <location evidence="5">Cell membrane</location>
        <topology evidence="5">Multi-pass membrane protein</topology>
    </subcellularLocation>
    <subcellularLocation>
        <location evidence="1">Membrane</location>
        <topology evidence="1">Multi-pass membrane protein</topology>
    </subcellularLocation>
</comment>
<feature type="transmembrane region" description="Helical" evidence="5">
    <location>
        <begin position="21"/>
        <end position="47"/>
    </location>
</feature>
<dbReference type="GO" id="GO:0005886">
    <property type="term" value="C:plasma membrane"/>
    <property type="evidence" value="ECO:0007669"/>
    <property type="project" value="UniProtKB-SubCell"/>
</dbReference>
<feature type="transmembrane region" description="Helical" evidence="5">
    <location>
        <begin position="81"/>
        <end position="107"/>
    </location>
</feature>
<organism evidence="8">
    <name type="scientific">Caldiarchaeum subterraneum</name>
    <dbReference type="NCBI Taxonomy" id="311458"/>
    <lineage>
        <taxon>Archaea</taxon>
        <taxon>Nitrososphaerota</taxon>
        <taxon>Candidatus Caldarchaeales</taxon>
        <taxon>Candidatus Caldarchaeaceae</taxon>
        <taxon>Candidatus Caldarchaeum</taxon>
    </lineage>
</organism>
<keyword evidence="2 5" id="KW-0812">Transmembrane</keyword>
<dbReference type="EMBL" id="DRWN01000056">
    <property type="protein sequence ID" value="HHK68838.1"/>
    <property type="molecule type" value="Genomic_DNA"/>
</dbReference>
<dbReference type="PANTHER" id="PTHR42727">
    <property type="entry name" value="PHOSPHATE TRANSPORT SYSTEM PERMEASE PROTEIN"/>
    <property type="match status" value="1"/>
</dbReference>
<dbReference type="CDD" id="cd06261">
    <property type="entry name" value="TM_PBP2"/>
    <property type="match status" value="1"/>
</dbReference>
<feature type="transmembrane region" description="Helical" evidence="5">
    <location>
        <begin position="203"/>
        <end position="224"/>
    </location>
</feature>
<dbReference type="AlphaFoldDB" id="A0A7C5LAD5"/>
<evidence type="ECO:0000256" key="4">
    <source>
        <dbReference type="ARBA" id="ARBA00023136"/>
    </source>
</evidence>
<dbReference type="Gene3D" id="1.10.3720.10">
    <property type="entry name" value="MetI-like"/>
    <property type="match status" value="1"/>
</dbReference>
<evidence type="ECO:0000256" key="3">
    <source>
        <dbReference type="ARBA" id="ARBA00022989"/>
    </source>
</evidence>
<keyword evidence="3 5" id="KW-1133">Transmembrane helix</keyword>
<evidence type="ECO:0000313" key="8">
    <source>
        <dbReference type="EMBL" id="HHK68838.1"/>
    </source>
</evidence>
<accession>A0A7C5LAD5</accession>
<reference evidence="8" key="1">
    <citation type="journal article" date="2020" name="mSystems">
        <title>Genome- and Community-Level Interaction Insights into Carbon Utilization and Element Cycling Functions of Hydrothermarchaeota in Hydrothermal Sediment.</title>
        <authorList>
            <person name="Zhou Z."/>
            <person name="Liu Y."/>
            <person name="Xu W."/>
            <person name="Pan J."/>
            <person name="Luo Z.H."/>
            <person name="Li M."/>
        </authorList>
    </citation>
    <scope>NUCLEOTIDE SEQUENCE [LARGE SCALE GENOMIC DNA]</scope>
    <source>
        <strain evidence="8">SpSt-1056</strain>
    </source>
</reference>
<feature type="transmembrane region" description="Helical" evidence="5">
    <location>
        <begin position="154"/>
        <end position="174"/>
    </location>
</feature>
<comment type="function">
    <text evidence="6">Part of the binding-protein-dependent transport system for phosphate; probably responsible for the translocation of the substrate across the membrane.</text>
</comment>
<dbReference type="NCBIfam" id="TIGR02138">
    <property type="entry name" value="phosphate_pstC"/>
    <property type="match status" value="1"/>
</dbReference>
<dbReference type="InterPro" id="IPR011864">
    <property type="entry name" value="Phosphate_PstC"/>
</dbReference>
<evidence type="ECO:0000256" key="2">
    <source>
        <dbReference type="ARBA" id="ARBA00022692"/>
    </source>
</evidence>
<feature type="transmembrane region" description="Helical" evidence="5">
    <location>
        <begin position="277"/>
        <end position="299"/>
    </location>
</feature>
<evidence type="ECO:0000256" key="1">
    <source>
        <dbReference type="ARBA" id="ARBA00004141"/>
    </source>
</evidence>
<comment type="caution">
    <text evidence="8">The sequence shown here is derived from an EMBL/GenBank/DDBJ whole genome shotgun (WGS) entry which is preliminary data.</text>
</comment>
<dbReference type="Pfam" id="PF00528">
    <property type="entry name" value="BPD_transp_1"/>
    <property type="match status" value="1"/>
</dbReference>
<dbReference type="PROSITE" id="PS50928">
    <property type="entry name" value="ABC_TM1"/>
    <property type="match status" value="1"/>
</dbReference>
<dbReference type="SUPFAM" id="SSF161098">
    <property type="entry name" value="MetI-like"/>
    <property type="match status" value="1"/>
</dbReference>
<dbReference type="GO" id="GO:0006817">
    <property type="term" value="P:phosphate ion transport"/>
    <property type="evidence" value="ECO:0007669"/>
    <property type="project" value="UniProtKB-KW"/>
</dbReference>
<feature type="domain" description="ABC transmembrane type-1" evidence="7">
    <location>
        <begin position="82"/>
        <end position="295"/>
    </location>
</feature>
<evidence type="ECO:0000256" key="5">
    <source>
        <dbReference type="RuleBase" id="RU363032"/>
    </source>
</evidence>
<protein>
    <recommendedName>
        <fullName evidence="6">Phosphate transport system permease protein</fullName>
    </recommendedName>
</protein>
<evidence type="ECO:0000259" key="7">
    <source>
        <dbReference type="PROSITE" id="PS50928"/>
    </source>
</evidence>
<gene>
    <name evidence="8" type="primary">pstC</name>
    <name evidence="8" type="ORF">ENM11_06785</name>
</gene>
<keyword evidence="6" id="KW-1003">Cell membrane</keyword>
<dbReference type="PANTHER" id="PTHR42727:SF1">
    <property type="entry name" value="PHOSPHATE TRANSPORT SYSTEM PERMEASE"/>
    <property type="match status" value="1"/>
</dbReference>
<evidence type="ECO:0000256" key="6">
    <source>
        <dbReference type="RuleBase" id="RU363054"/>
    </source>
</evidence>